<dbReference type="SMR" id="I1KMN7"/>
<feature type="disulfide bond" evidence="18">
    <location>
        <begin position="76"/>
        <end position="81"/>
    </location>
</feature>
<dbReference type="PRINTS" id="PR00458">
    <property type="entry name" value="PEROXIDASE"/>
</dbReference>
<keyword evidence="13 19" id="KW-0376">Hydrogen peroxide</keyword>
<evidence type="ECO:0000256" key="3">
    <source>
        <dbReference type="ARBA" id="ARBA00006873"/>
    </source>
</evidence>
<evidence type="ECO:0000256" key="5">
    <source>
        <dbReference type="ARBA" id="ARBA00022559"/>
    </source>
</evidence>
<evidence type="ECO:0000256" key="14">
    <source>
        <dbReference type="PIRSR" id="PIRSR600823-1"/>
    </source>
</evidence>
<dbReference type="InterPro" id="IPR010255">
    <property type="entry name" value="Haem_peroxidase_sf"/>
</dbReference>
<keyword evidence="23" id="KW-1185">Reference proteome</keyword>
<evidence type="ECO:0000256" key="8">
    <source>
        <dbReference type="ARBA" id="ARBA00022837"/>
    </source>
</evidence>
<evidence type="ECO:0000256" key="1">
    <source>
        <dbReference type="ARBA" id="ARBA00000189"/>
    </source>
</evidence>
<dbReference type="Proteomes" id="UP000008827">
    <property type="component" value="Chromosome 7"/>
</dbReference>
<dbReference type="STRING" id="3847.I1KMN7"/>
<organism evidence="22">
    <name type="scientific">Glycine max</name>
    <name type="common">Soybean</name>
    <name type="synonym">Glycine hispida</name>
    <dbReference type="NCBI Taxonomy" id="3847"/>
    <lineage>
        <taxon>Eukaryota</taxon>
        <taxon>Viridiplantae</taxon>
        <taxon>Streptophyta</taxon>
        <taxon>Embryophyta</taxon>
        <taxon>Tracheophyta</taxon>
        <taxon>Spermatophyta</taxon>
        <taxon>Magnoliopsida</taxon>
        <taxon>eudicotyledons</taxon>
        <taxon>Gunneridae</taxon>
        <taxon>Pentapetalae</taxon>
        <taxon>rosids</taxon>
        <taxon>fabids</taxon>
        <taxon>Fabales</taxon>
        <taxon>Fabaceae</taxon>
        <taxon>Papilionoideae</taxon>
        <taxon>50 kb inversion clade</taxon>
        <taxon>NPAAA clade</taxon>
        <taxon>indigoferoid/millettioid clade</taxon>
        <taxon>Phaseoleae</taxon>
        <taxon>Glycine</taxon>
        <taxon>Glycine subgen. Soja</taxon>
    </lineage>
</organism>
<dbReference type="PROSITE" id="PS00435">
    <property type="entry name" value="PEROXIDASE_1"/>
    <property type="match status" value="1"/>
</dbReference>
<dbReference type="EC" id="1.11.1.7" evidence="4 19"/>
<keyword evidence="5 19" id="KW-0575">Peroxidase</keyword>
<evidence type="ECO:0000256" key="10">
    <source>
        <dbReference type="ARBA" id="ARBA00023004"/>
    </source>
</evidence>
<keyword evidence="11 18" id="KW-1015">Disulfide bond</keyword>
<evidence type="ECO:0000256" key="2">
    <source>
        <dbReference type="ARBA" id="ARBA00002322"/>
    </source>
</evidence>
<comment type="similarity">
    <text evidence="19">Belongs to the peroxidase family. Classical plant (class III) peroxidase subfamily.</text>
</comment>
<gene>
    <name evidence="21" type="ORF">GLYMA_07G237400</name>
</gene>
<evidence type="ECO:0000256" key="11">
    <source>
        <dbReference type="ARBA" id="ARBA00023157"/>
    </source>
</evidence>
<evidence type="ECO:0000256" key="4">
    <source>
        <dbReference type="ARBA" id="ARBA00012313"/>
    </source>
</evidence>
<name>I1KMN7_SOYBN</name>
<comment type="catalytic activity">
    <reaction evidence="1 19">
        <text>2 a phenolic donor + H2O2 = 2 a phenolic radical donor + 2 H2O</text>
        <dbReference type="Rhea" id="RHEA:56136"/>
        <dbReference type="ChEBI" id="CHEBI:15377"/>
        <dbReference type="ChEBI" id="CHEBI:16240"/>
        <dbReference type="ChEBI" id="CHEBI:139520"/>
        <dbReference type="ChEBI" id="CHEBI:139521"/>
        <dbReference type="EC" id="1.11.1.7"/>
    </reaction>
</comment>
<evidence type="ECO:0000256" key="6">
    <source>
        <dbReference type="ARBA" id="ARBA00022617"/>
    </source>
</evidence>
<dbReference type="InterPro" id="IPR002016">
    <property type="entry name" value="Haem_peroxidase"/>
</dbReference>
<dbReference type="Gramene" id="KRH50693">
    <property type="protein sequence ID" value="KRH50693"/>
    <property type="gene ID" value="GLYMA_07G237400"/>
</dbReference>
<feature type="site" description="Transition state stabilizer" evidence="17">
    <location>
        <position position="70"/>
    </location>
</feature>
<dbReference type="GO" id="GO:0046872">
    <property type="term" value="F:metal ion binding"/>
    <property type="evidence" value="ECO:0007669"/>
    <property type="project" value="UniProtKB-UniRule"/>
</dbReference>
<dbReference type="PaxDb" id="3847-GLYMA07G36580.1"/>
<evidence type="ECO:0000256" key="13">
    <source>
        <dbReference type="ARBA" id="ARBA00023324"/>
    </source>
</evidence>
<dbReference type="GO" id="GO:0009505">
    <property type="term" value="C:plant-type cell wall"/>
    <property type="evidence" value="ECO:0000318"/>
    <property type="project" value="GO_Central"/>
</dbReference>
<feature type="disulfide bond" evidence="18">
    <location>
        <begin position="43"/>
        <end position="123"/>
    </location>
</feature>
<keyword evidence="9 19" id="KW-0560">Oxidoreductase</keyword>
<keyword evidence="19" id="KW-0964">Secreted</keyword>
<evidence type="ECO:0000256" key="18">
    <source>
        <dbReference type="PIRSR" id="PIRSR600823-5"/>
    </source>
</evidence>
<evidence type="ECO:0000256" key="9">
    <source>
        <dbReference type="ARBA" id="ARBA00023002"/>
    </source>
</evidence>
<feature type="binding site" evidence="16">
    <location>
        <position position="251"/>
    </location>
    <ligand>
        <name>Ca(2+)</name>
        <dbReference type="ChEBI" id="CHEBI:29108"/>
        <label>2</label>
    </ligand>
</feature>
<evidence type="ECO:0000313" key="21">
    <source>
        <dbReference type="EMBL" id="KRH50693.1"/>
    </source>
</evidence>
<dbReference type="InterPro" id="IPR000823">
    <property type="entry name" value="Peroxidase_pln"/>
</dbReference>
<feature type="binding site" evidence="16">
    <location>
        <position position="84"/>
    </location>
    <ligand>
        <name>Ca(2+)</name>
        <dbReference type="ChEBI" id="CHEBI:29108"/>
        <label>1</label>
    </ligand>
</feature>
<dbReference type="GO" id="GO:0006979">
    <property type="term" value="P:response to oxidative stress"/>
    <property type="evidence" value="ECO:0007669"/>
    <property type="project" value="UniProtKB-UniRule"/>
</dbReference>
<protein>
    <recommendedName>
        <fullName evidence="4 19">Peroxidase</fullName>
        <ecNumber evidence="4 19">1.11.1.7</ecNumber>
    </recommendedName>
</protein>
<feature type="binding site" evidence="16">
    <location>
        <position position="78"/>
    </location>
    <ligand>
        <name>Ca(2+)</name>
        <dbReference type="ChEBI" id="CHEBI:29108"/>
        <label>1</label>
    </ligand>
</feature>
<evidence type="ECO:0000259" key="20">
    <source>
        <dbReference type="PROSITE" id="PS50873"/>
    </source>
</evidence>
<dbReference type="Gene3D" id="1.10.520.10">
    <property type="match status" value="1"/>
</dbReference>
<evidence type="ECO:0000256" key="7">
    <source>
        <dbReference type="ARBA" id="ARBA00022723"/>
    </source>
</evidence>
<feature type="binding site" evidence="16">
    <location>
        <position position="96"/>
    </location>
    <ligand>
        <name>Ca(2+)</name>
        <dbReference type="ChEBI" id="CHEBI:29108"/>
        <label>1</label>
    </ligand>
</feature>
<feature type="binding site" evidence="16">
    <location>
        <position position="202"/>
    </location>
    <ligand>
        <name>Ca(2+)</name>
        <dbReference type="ChEBI" id="CHEBI:29108"/>
        <label>2</label>
    </ligand>
</feature>
<dbReference type="PROSITE" id="PS00436">
    <property type="entry name" value="PEROXIDASE_2"/>
    <property type="match status" value="1"/>
</dbReference>
<keyword evidence="8 16" id="KW-0106">Calcium</keyword>
<dbReference type="GO" id="GO:0042744">
    <property type="term" value="P:hydrogen peroxide catabolic process"/>
    <property type="evidence" value="ECO:0007669"/>
    <property type="project" value="UniProtKB-KW"/>
</dbReference>
<comment type="subcellular location">
    <subcellularLocation>
        <location evidence="19">Secreted</location>
    </subcellularLocation>
</comment>
<evidence type="ECO:0000256" key="16">
    <source>
        <dbReference type="PIRSR" id="PIRSR600823-3"/>
    </source>
</evidence>
<feature type="binding site" evidence="16">
    <location>
        <position position="82"/>
    </location>
    <ligand>
        <name>Ca(2+)</name>
        <dbReference type="ChEBI" id="CHEBI:29108"/>
        <label>1</label>
    </ligand>
</feature>
<evidence type="ECO:0000313" key="23">
    <source>
        <dbReference type="Proteomes" id="UP000008827"/>
    </source>
</evidence>
<keyword evidence="10 16" id="KW-0408">Iron</keyword>
<dbReference type="EnsemblPlants" id="KRH50693">
    <property type="protein sequence ID" value="KRH50693"/>
    <property type="gene ID" value="GLYMA_07G237400"/>
</dbReference>
<feature type="binding site" description="axial binding residue" evidence="16">
    <location>
        <position position="201"/>
    </location>
    <ligand>
        <name>heme b</name>
        <dbReference type="ChEBI" id="CHEBI:60344"/>
    </ligand>
    <ligandPart>
        <name>Fe</name>
        <dbReference type="ChEBI" id="CHEBI:18248"/>
    </ligandPart>
</feature>
<reference evidence="21 22" key="1">
    <citation type="journal article" date="2010" name="Nature">
        <title>Genome sequence of the palaeopolyploid soybean.</title>
        <authorList>
            <person name="Schmutz J."/>
            <person name="Cannon S.B."/>
            <person name="Schlueter J."/>
            <person name="Ma J."/>
            <person name="Mitros T."/>
            <person name="Nelson W."/>
            <person name="Hyten D.L."/>
            <person name="Song Q."/>
            <person name="Thelen J.J."/>
            <person name="Cheng J."/>
            <person name="Xu D."/>
            <person name="Hellsten U."/>
            <person name="May G.D."/>
            <person name="Yu Y."/>
            <person name="Sakurai T."/>
            <person name="Umezawa T."/>
            <person name="Bhattacharyya M.K."/>
            <person name="Sandhu D."/>
            <person name="Valliyodan B."/>
            <person name="Lindquist E."/>
            <person name="Peto M."/>
            <person name="Grant D."/>
            <person name="Shu S."/>
            <person name="Goodstein D."/>
            <person name="Barry K."/>
            <person name="Futrell-Griggs M."/>
            <person name="Abernathy B."/>
            <person name="Du J."/>
            <person name="Tian Z."/>
            <person name="Zhu L."/>
            <person name="Gill N."/>
            <person name="Joshi T."/>
            <person name="Libault M."/>
            <person name="Sethuraman A."/>
            <person name="Zhang X.-C."/>
            <person name="Shinozaki K."/>
            <person name="Nguyen H.T."/>
            <person name="Wing R.A."/>
            <person name="Cregan P."/>
            <person name="Specht J."/>
            <person name="Grimwood J."/>
            <person name="Rokhsar D."/>
            <person name="Stacey G."/>
            <person name="Shoemaker R.C."/>
            <person name="Jackson S.A."/>
        </authorList>
    </citation>
    <scope>NUCLEOTIDE SEQUENCE [LARGE SCALE GENOMIC DNA]</scope>
    <source>
        <strain evidence="22">cv. Williams 82</strain>
        <tissue evidence="21">Callus</tissue>
    </source>
</reference>
<dbReference type="PANTHER" id="PTHR31388">
    <property type="entry name" value="PEROXIDASE 72-RELATED"/>
    <property type="match status" value="1"/>
</dbReference>
<feature type="active site" description="Proton acceptor" evidence="14">
    <location>
        <position position="74"/>
    </location>
</feature>
<dbReference type="EMBL" id="CM000840">
    <property type="protein sequence ID" value="KRH50693.1"/>
    <property type="molecule type" value="Genomic_DNA"/>
</dbReference>
<evidence type="ECO:0000256" key="17">
    <source>
        <dbReference type="PIRSR" id="PIRSR600823-4"/>
    </source>
</evidence>
<dbReference type="HOGENOM" id="CLU_010543_0_1_1"/>
<comment type="cofactor">
    <cofactor evidence="16 19">
        <name>Ca(2+)</name>
        <dbReference type="ChEBI" id="CHEBI:29108"/>
    </cofactor>
    <text evidence="16 19">Binds 2 calcium ions per subunit.</text>
</comment>
<dbReference type="GO" id="GO:0140825">
    <property type="term" value="F:lactoperoxidase activity"/>
    <property type="evidence" value="ECO:0007669"/>
    <property type="project" value="UniProtKB-EC"/>
</dbReference>
<dbReference type="FunCoup" id="I1KMN7">
    <property type="interactions" value="201"/>
</dbReference>
<dbReference type="SUPFAM" id="SSF48113">
    <property type="entry name" value="Heme-dependent peroxidases"/>
    <property type="match status" value="1"/>
</dbReference>
<evidence type="ECO:0000313" key="22">
    <source>
        <dbReference type="EnsemblPlants" id="KRH50693"/>
    </source>
</evidence>
<sequence>MQLVILCLLILKLTPAFATTLNDAYGDDSSGCPLGTDIYQYTCPEAEAIIFSWVEQAVSHDSRMAASLLRLHFHDCFVNGCDGSVLLDDTQDFVGEKTAGPNLNSLRGFEVIDQIKSELELVCPQTVSCADILATAARDSVLLSGGPIWEVQMGRKDGITASKNAANNNIPGPNSTVDVLVAKFENVGLTLKDMVALSGAHTIGKARCRTFSSRFQTSSNSESANANIEFIASLQQLCSGPDNSNTVAHLDLATPATFDNQYFVNLLSGEGLLPSDQALVNGNDQTRQIVETYVENPLAFFEDFKLSMLKMGSLASPTQTSGQIRRNCRTIN</sequence>
<dbReference type="PROSITE" id="PS50873">
    <property type="entry name" value="PEROXIDASE_4"/>
    <property type="match status" value="1"/>
</dbReference>
<comment type="cofactor">
    <cofactor evidence="16 19">
        <name>heme b</name>
        <dbReference type="ChEBI" id="CHEBI:60344"/>
    </cofactor>
    <text evidence="16 19">Binds 1 heme b (iron(II)-protoporphyrin IX) group per subunit.</text>
</comment>
<reference evidence="22" key="2">
    <citation type="submission" date="2018-02" db="UniProtKB">
        <authorList>
            <consortium name="EnsemblPlants"/>
        </authorList>
    </citation>
    <scope>IDENTIFICATION</scope>
    <source>
        <strain evidence="22">Williams 82</strain>
    </source>
</reference>
<dbReference type="GO" id="GO:0020037">
    <property type="term" value="F:heme binding"/>
    <property type="evidence" value="ECO:0007669"/>
    <property type="project" value="UniProtKB-UniRule"/>
</dbReference>
<feature type="binding site" evidence="16">
    <location>
        <position position="254"/>
    </location>
    <ligand>
        <name>Ca(2+)</name>
        <dbReference type="ChEBI" id="CHEBI:29108"/>
        <label>2</label>
    </ligand>
</feature>
<dbReference type="GO" id="GO:0005576">
    <property type="term" value="C:extracellular region"/>
    <property type="evidence" value="ECO:0007669"/>
    <property type="project" value="UniProtKB-SubCell"/>
</dbReference>
<dbReference type="PANTHER" id="PTHR31388:SF28">
    <property type="entry name" value="PEROXIDASE 40"/>
    <property type="match status" value="1"/>
</dbReference>
<dbReference type="OrthoDB" id="2113341at2759"/>
<keyword evidence="7 16" id="KW-0479">Metal-binding</keyword>
<reference evidence="21" key="3">
    <citation type="submission" date="2018-07" db="EMBL/GenBank/DDBJ databases">
        <title>WGS assembly of Glycine max.</title>
        <authorList>
            <person name="Schmutz J."/>
            <person name="Cannon S."/>
            <person name="Schlueter J."/>
            <person name="Ma J."/>
            <person name="Mitros T."/>
            <person name="Nelson W."/>
            <person name="Hyten D."/>
            <person name="Song Q."/>
            <person name="Thelen J."/>
            <person name="Cheng J."/>
            <person name="Xu D."/>
            <person name="Hellsten U."/>
            <person name="May G."/>
            <person name="Yu Y."/>
            <person name="Sakurai T."/>
            <person name="Umezawa T."/>
            <person name="Bhattacharyya M."/>
            <person name="Sandhu D."/>
            <person name="Valliyodan B."/>
            <person name="Lindquist E."/>
            <person name="Peto M."/>
            <person name="Grant D."/>
            <person name="Shu S."/>
            <person name="Goodstein D."/>
            <person name="Barry K."/>
            <person name="Futrell-Griggs M."/>
            <person name="Abernathy B."/>
            <person name="Du J."/>
            <person name="Tian Z."/>
            <person name="Zhu L."/>
            <person name="Gill N."/>
            <person name="Joshi T."/>
            <person name="Libault M."/>
            <person name="Sethuraman A."/>
            <person name="Zhang X."/>
            <person name="Shinozaki K."/>
            <person name="Nguyen H."/>
            <person name="Wing R."/>
            <person name="Cregan P."/>
            <person name="Specht J."/>
            <person name="Grimwood J."/>
            <person name="Rokhsar D."/>
            <person name="Stacey G."/>
            <person name="Shoemaker R."/>
            <person name="Jackson S."/>
        </authorList>
    </citation>
    <scope>NUCLEOTIDE SEQUENCE</scope>
    <source>
        <tissue evidence="21">Callus</tissue>
    </source>
</reference>
<dbReference type="OMA" id="YKNSCPE"/>
<feature type="domain" description="Plant heme peroxidase family profile" evidence="20">
    <location>
        <begin position="33"/>
        <end position="332"/>
    </location>
</feature>
<dbReference type="InterPro" id="IPR033905">
    <property type="entry name" value="Secretory_peroxidase"/>
</dbReference>
<evidence type="ECO:0000256" key="12">
    <source>
        <dbReference type="ARBA" id="ARBA00023180"/>
    </source>
</evidence>
<feature type="binding site" evidence="15">
    <location>
        <position position="171"/>
    </location>
    <ligand>
        <name>substrate</name>
    </ligand>
</feature>
<comment type="function">
    <text evidence="2">Removal of H(2)O(2), oxidation of toxic reductants, biosynthesis and degradation of lignin, suberization, auxin catabolism, response to environmental stresses such as wounding, pathogen attack and oxidative stress. These functions might be dependent on each isozyme/isoform in each plant tissue.</text>
</comment>
<keyword evidence="19" id="KW-0732">Signal</keyword>
<dbReference type="FunFam" id="1.10.420.10:FF:000001">
    <property type="entry name" value="Peroxidase"/>
    <property type="match status" value="1"/>
</dbReference>
<keyword evidence="12" id="KW-0325">Glycoprotein</keyword>
<feature type="chain" id="PRO_5014485939" description="Peroxidase" evidence="19">
    <location>
        <begin position="19"/>
        <end position="332"/>
    </location>
</feature>
<dbReference type="Pfam" id="PF00141">
    <property type="entry name" value="peroxidase"/>
    <property type="match status" value="1"/>
</dbReference>
<dbReference type="InterPro" id="IPR019793">
    <property type="entry name" value="Peroxidases_heam-ligand_BS"/>
</dbReference>
<dbReference type="PRINTS" id="PR00461">
    <property type="entry name" value="PLPEROXIDASE"/>
</dbReference>
<dbReference type="KEGG" id="gmx:100787637"/>
<evidence type="ECO:0000256" key="19">
    <source>
        <dbReference type="RuleBase" id="RU362060"/>
    </source>
</evidence>
<comment type="similarity">
    <text evidence="3">Belongs to the peroxidase family. Ascorbate peroxidase subfamily.</text>
</comment>
<proteinExistence type="inferred from homology"/>
<dbReference type="FunFam" id="1.10.520.10:FF:000001">
    <property type="entry name" value="Peroxidase"/>
    <property type="match status" value="1"/>
</dbReference>
<feature type="signal peptide" evidence="19">
    <location>
        <begin position="1"/>
        <end position="18"/>
    </location>
</feature>
<dbReference type="InterPro" id="IPR019794">
    <property type="entry name" value="Peroxidases_AS"/>
</dbReference>
<feature type="disulfide bond" evidence="18">
    <location>
        <begin position="208"/>
        <end position="238"/>
    </location>
</feature>
<dbReference type="CDD" id="cd00693">
    <property type="entry name" value="secretory_peroxidase"/>
    <property type="match status" value="1"/>
</dbReference>
<feature type="binding site" evidence="16">
    <location>
        <position position="259"/>
    </location>
    <ligand>
        <name>Ca(2+)</name>
        <dbReference type="ChEBI" id="CHEBI:29108"/>
        <label>2</label>
    </ligand>
</feature>
<evidence type="ECO:0000256" key="15">
    <source>
        <dbReference type="PIRSR" id="PIRSR600823-2"/>
    </source>
</evidence>
<accession>I1KMN7</accession>
<dbReference type="eggNOG" id="ENOG502QTWH">
    <property type="taxonomic scope" value="Eukaryota"/>
</dbReference>
<dbReference type="AlphaFoldDB" id="I1KMN7"/>
<keyword evidence="6 19" id="KW-0349">Heme</keyword>
<feature type="binding site" evidence="16">
    <location>
        <position position="80"/>
    </location>
    <ligand>
        <name>Ca(2+)</name>
        <dbReference type="ChEBI" id="CHEBI:29108"/>
        <label>1</label>
    </ligand>
</feature>
<feature type="disulfide bond" evidence="18">
    <location>
        <begin position="129"/>
        <end position="328"/>
    </location>
</feature>
<dbReference type="Gene3D" id="1.10.420.10">
    <property type="entry name" value="Peroxidase, domain 2"/>
    <property type="match status" value="1"/>
</dbReference>
<feature type="binding site" evidence="16">
    <location>
        <position position="75"/>
    </location>
    <ligand>
        <name>Ca(2+)</name>
        <dbReference type="ChEBI" id="CHEBI:29108"/>
        <label>1</label>
    </ligand>
</feature>
<dbReference type="GO" id="GO:0004601">
    <property type="term" value="F:peroxidase activity"/>
    <property type="evidence" value="ECO:0000318"/>
    <property type="project" value="GO_Central"/>
</dbReference>